<dbReference type="InterPro" id="IPR025248">
    <property type="entry name" value="DUF4007"/>
</dbReference>
<protein>
    <submittedName>
        <fullName evidence="2">DUF4007 family protein</fullName>
    </submittedName>
</protein>
<comment type="caution">
    <text evidence="2">The sequence shown here is derived from an EMBL/GenBank/DDBJ whole genome shotgun (WGS) entry which is preliminary data.</text>
</comment>
<reference evidence="2 3" key="1">
    <citation type="journal article" date="2019" name="Environ. Microbiol.">
        <title>Species interactions and distinct microbial communities in high Arctic permafrost affected cryosols are associated with the CH4 and CO2 gas fluxes.</title>
        <authorList>
            <person name="Altshuler I."/>
            <person name="Hamel J."/>
            <person name="Turney S."/>
            <person name="Magnuson E."/>
            <person name="Levesque R."/>
            <person name="Greer C."/>
            <person name="Whyte L.G."/>
        </authorList>
    </citation>
    <scope>NUCLEOTIDE SEQUENCE [LARGE SCALE GENOMIC DNA]</scope>
    <source>
        <strain evidence="2 3">S9.2P</strain>
    </source>
</reference>
<keyword evidence="3" id="KW-1185">Reference proteome</keyword>
<dbReference type="OrthoDB" id="747541at2"/>
<dbReference type="EMBL" id="RCYZ01000006">
    <property type="protein sequence ID" value="TPG64628.1"/>
    <property type="molecule type" value="Genomic_DNA"/>
</dbReference>
<sequence>MLSKNAFSMLPSLKYTFSGHDSFQCRLLWLKKGYDYLREGRSFTADDAPVILGVGNNMVRAIKHWLRAFGLVDEATDTPTKLADLIFGGRDADAPFDAFLEDNATLWLLHYQLVKTRFASTYWIIFNEFRKRKIEFTREDYGRFIEQKGREEGFSISPKSIIDDFGVFLKMYHRGIAERGVKTKDREDSFSGILTELNLVHSFPRKTEDGKGEIPVFVITPSDRDDVPADWILYCLLDSPGVGLSVSLETLENDPGMPCAVFAMNRAGLRRKIEQLVSQYDFLTYNDQAGVRELQFREKPADKYKVLRDYYVPANV</sequence>
<feature type="domain" description="DUF4007" evidence="1">
    <location>
        <begin position="17"/>
        <end position="311"/>
    </location>
</feature>
<gene>
    <name evidence="2" type="ORF">EAH73_15810</name>
</gene>
<evidence type="ECO:0000259" key="1">
    <source>
        <dbReference type="Pfam" id="PF13182"/>
    </source>
</evidence>
<organism evidence="2 3">
    <name type="scientific">Hymenobacter nivis</name>
    <dbReference type="NCBI Taxonomy" id="1850093"/>
    <lineage>
        <taxon>Bacteria</taxon>
        <taxon>Pseudomonadati</taxon>
        <taxon>Bacteroidota</taxon>
        <taxon>Cytophagia</taxon>
        <taxon>Cytophagales</taxon>
        <taxon>Hymenobacteraceae</taxon>
        <taxon>Hymenobacter</taxon>
    </lineage>
</organism>
<evidence type="ECO:0000313" key="2">
    <source>
        <dbReference type="EMBL" id="TPG64628.1"/>
    </source>
</evidence>
<name>A0A502GT83_9BACT</name>
<dbReference type="Proteomes" id="UP000317646">
    <property type="component" value="Unassembled WGS sequence"/>
</dbReference>
<evidence type="ECO:0000313" key="3">
    <source>
        <dbReference type="Proteomes" id="UP000317646"/>
    </source>
</evidence>
<dbReference type="Pfam" id="PF13182">
    <property type="entry name" value="DUF4007"/>
    <property type="match status" value="1"/>
</dbReference>
<dbReference type="AlphaFoldDB" id="A0A502GT83"/>
<proteinExistence type="predicted"/>
<dbReference type="RefSeq" id="WP_140468261.1">
    <property type="nucleotide sequence ID" value="NZ_RCYZ01000006.1"/>
</dbReference>
<accession>A0A502GT83</accession>